<dbReference type="Proteomes" id="UP000886687">
    <property type="component" value="Unassembled WGS sequence"/>
</dbReference>
<gene>
    <name evidence="2" type="ORF">JAZ04_19160</name>
</gene>
<dbReference type="EMBL" id="JAEPDI010000016">
    <property type="protein sequence ID" value="MCG7940957.1"/>
    <property type="molecule type" value="Genomic_DNA"/>
</dbReference>
<feature type="domain" description="Transcription factor zinc-finger" evidence="1">
    <location>
        <begin position="58"/>
        <end position="97"/>
    </location>
</feature>
<name>A0A9E4K822_9GAMM</name>
<dbReference type="Pfam" id="PF13453">
    <property type="entry name" value="Zn_ribbon_TFIIB"/>
    <property type="match status" value="1"/>
</dbReference>
<evidence type="ECO:0000313" key="3">
    <source>
        <dbReference type="Proteomes" id="UP000886687"/>
    </source>
</evidence>
<reference evidence="2" key="1">
    <citation type="journal article" date="2021" name="Proc. Natl. Acad. Sci. U.S.A.">
        <title>Global biogeography of chemosynthetic symbionts reveals both localized and globally distributed symbiont groups. .</title>
        <authorList>
            <person name="Osvatic J.T."/>
            <person name="Wilkins L.G.E."/>
            <person name="Leibrecht L."/>
            <person name="Leray M."/>
            <person name="Zauner S."/>
            <person name="Polzin J."/>
            <person name="Camacho Y."/>
            <person name="Gros O."/>
            <person name="van Gils J.A."/>
            <person name="Eisen J.A."/>
            <person name="Petersen J.M."/>
            <person name="Yuen B."/>
        </authorList>
    </citation>
    <scope>NUCLEOTIDE SEQUENCE</scope>
    <source>
        <strain evidence="2">MAGL173</strain>
    </source>
</reference>
<dbReference type="AlphaFoldDB" id="A0A9E4K822"/>
<proteinExistence type="predicted"/>
<comment type="caution">
    <text evidence="2">The sequence shown here is derived from an EMBL/GenBank/DDBJ whole genome shotgun (WGS) entry which is preliminary data.</text>
</comment>
<protein>
    <submittedName>
        <fullName evidence="2">Zf-TFIIB domain-containing protein</fullName>
    </submittedName>
</protein>
<organism evidence="2 3">
    <name type="scientific">Candidatus Thiodiazotropha lotti</name>
    <dbReference type="NCBI Taxonomy" id="2792787"/>
    <lineage>
        <taxon>Bacteria</taxon>
        <taxon>Pseudomonadati</taxon>
        <taxon>Pseudomonadota</taxon>
        <taxon>Gammaproteobacteria</taxon>
        <taxon>Chromatiales</taxon>
        <taxon>Sedimenticolaceae</taxon>
        <taxon>Candidatus Thiodiazotropha</taxon>
    </lineage>
</organism>
<sequence length="130" mass="14548">MEETTSKGIITHTCFYCNGTWINSDSLKIILENENNTLLQIDLKNSFESLKVTNKDRHCPECKNQQLFQIIVRGVELDLCPECIGVFFDEGELKQLLPSLENKSKETGVGSYLAGEGLFWAIIAFLLGGS</sequence>
<evidence type="ECO:0000313" key="2">
    <source>
        <dbReference type="EMBL" id="MCG7940957.1"/>
    </source>
</evidence>
<accession>A0A9E4K822</accession>
<evidence type="ECO:0000259" key="1">
    <source>
        <dbReference type="Pfam" id="PF13453"/>
    </source>
</evidence>
<dbReference type="InterPro" id="IPR027392">
    <property type="entry name" value="TF_Znf"/>
</dbReference>